<dbReference type="EMBL" id="GEDC01016608">
    <property type="protein sequence ID" value="JAS20690.1"/>
    <property type="molecule type" value="Transcribed_RNA"/>
</dbReference>
<evidence type="ECO:0000313" key="12">
    <source>
        <dbReference type="EMBL" id="JAS20690.1"/>
    </source>
</evidence>
<evidence type="ECO:0000256" key="8">
    <source>
        <dbReference type="SAM" id="SignalP"/>
    </source>
</evidence>
<evidence type="ECO:0000256" key="1">
    <source>
        <dbReference type="ARBA" id="ARBA00010701"/>
    </source>
</evidence>
<dbReference type="FunFam" id="3.40.50.1820:FF:000057">
    <property type="entry name" value="Lipase"/>
    <property type="match status" value="1"/>
</dbReference>
<dbReference type="InterPro" id="IPR029058">
    <property type="entry name" value="AB_hydrolase_fold"/>
</dbReference>
<dbReference type="PIRSF" id="PIRSF000862">
    <property type="entry name" value="Steryl_ester_lip"/>
    <property type="match status" value="1"/>
</dbReference>
<feature type="active site" description="Nucleophile" evidence="7">
    <location>
        <position position="177"/>
    </location>
</feature>
<dbReference type="PANTHER" id="PTHR11005">
    <property type="entry name" value="LYSOSOMAL ACID LIPASE-RELATED"/>
    <property type="match status" value="1"/>
</dbReference>
<dbReference type="InterPro" id="IPR000073">
    <property type="entry name" value="AB_hydrolase_1"/>
</dbReference>
<evidence type="ECO:0000259" key="9">
    <source>
        <dbReference type="Pfam" id="PF00561"/>
    </source>
</evidence>
<dbReference type="EMBL" id="GEDC01011474">
    <property type="protein sequence ID" value="JAS25824.1"/>
    <property type="molecule type" value="Transcribed_RNA"/>
</dbReference>
<name>A0A1B6DJE4_9HEMI</name>
<comment type="similarity">
    <text evidence="1">Belongs to the AB hydrolase superfamily. Lipase family.</text>
</comment>
<evidence type="ECO:0000313" key="13">
    <source>
        <dbReference type="EMBL" id="JAS25824.1"/>
    </source>
</evidence>
<dbReference type="AlphaFoldDB" id="A0A1B6DJE4"/>
<feature type="chain" id="PRO_5008581304" description="AB hydrolase-1 domain-containing protein" evidence="8">
    <location>
        <begin position="22"/>
        <end position="418"/>
    </location>
</feature>
<feature type="domain" description="AB hydrolase-1" evidence="9">
    <location>
        <begin position="83"/>
        <end position="384"/>
    </location>
</feature>
<proteinExistence type="inferred from homology"/>
<accession>A0A1B6DJE4</accession>
<sequence length="418" mass="47920">ETSLIMKTTVLLALMIIFNHGDLIKVPFQPSKSVYLGQRDLEEIISTDVLIRKAGYQSEFYEVETEDGYIIRLTRIKSSHPGPPVLIVHGVLAASDIWLQRGTSEDLPYILGNNGFDVWLADLRGNLYSLRHTNLSSSRSKYWDFSFHEMGFYDLAAFITKILSISKYPKLFYVGHSMGTTTFFVLMSTRPEFNKYIYSSALLSPVAFGVRKFKSSFFEEILKRSDKIGDFLKAIHLFDIPPRSKETQSLIRLFCSELLQGICLNVVGDVAGENRKNLNRAKVSDYINSIISGGSIKTLLHFAQVYKTGEFKRFDYGSKENRVIYEQAKPPNYHLERISSPVILFYSNNDKLIDEESIHRIDNLLPNIVSKELLPEYSHLDYVFGNDAPEKLYLVIRDMFNRISNNSYFTIESLVVIE</sequence>
<keyword evidence="4" id="KW-0442">Lipid degradation</keyword>
<dbReference type="Gene3D" id="3.40.50.1820">
    <property type="entry name" value="alpha/beta hydrolase"/>
    <property type="match status" value="1"/>
</dbReference>
<evidence type="ECO:0000256" key="2">
    <source>
        <dbReference type="ARBA" id="ARBA00022729"/>
    </source>
</evidence>
<keyword evidence="5" id="KW-0443">Lipid metabolism</keyword>
<dbReference type="GO" id="GO:0016788">
    <property type="term" value="F:hydrolase activity, acting on ester bonds"/>
    <property type="evidence" value="ECO:0007669"/>
    <property type="project" value="InterPro"/>
</dbReference>
<feature type="active site" description="Charge relay system" evidence="7">
    <location>
        <position position="379"/>
    </location>
</feature>
<reference evidence="13" key="1">
    <citation type="submission" date="2015-12" db="EMBL/GenBank/DDBJ databases">
        <title>De novo transcriptome assembly of four potential Pierce s Disease insect vectors from Arizona vineyards.</title>
        <authorList>
            <person name="Tassone E.E."/>
        </authorList>
    </citation>
    <scope>NUCLEOTIDE SEQUENCE</scope>
</reference>
<evidence type="ECO:0000256" key="5">
    <source>
        <dbReference type="ARBA" id="ARBA00023098"/>
    </source>
</evidence>
<dbReference type="Pfam" id="PF00561">
    <property type="entry name" value="Abhydrolase_1"/>
    <property type="match status" value="1"/>
</dbReference>
<evidence type="ECO:0000256" key="6">
    <source>
        <dbReference type="ARBA" id="ARBA00023180"/>
    </source>
</evidence>
<dbReference type="GO" id="GO:0016042">
    <property type="term" value="P:lipid catabolic process"/>
    <property type="evidence" value="ECO:0007669"/>
    <property type="project" value="UniProtKB-KW"/>
</dbReference>
<dbReference type="EMBL" id="GEDC01030937">
    <property type="protein sequence ID" value="JAS06361.1"/>
    <property type="molecule type" value="Transcribed_RNA"/>
</dbReference>
<feature type="signal peptide" evidence="8">
    <location>
        <begin position="1"/>
        <end position="21"/>
    </location>
</feature>
<feature type="active site" description="Charge relay system" evidence="7">
    <location>
        <position position="350"/>
    </location>
</feature>
<dbReference type="SUPFAM" id="SSF53474">
    <property type="entry name" value="alpha/beta-Hydrolases"/>
    <property type="match status" value="1"/>
</dbReference>
<keyword evidence="6" id="KW-0325">Glycoprotein</keyword>
<evidence type="ECO:0000313" key="10">
    <source>
        <dbReference type="EMBL" id="JAS06361.1"/>
    </source>
</evidence>
<evidence type="ECO:0000256" key="7">
    <source>
        <dbReference type="PIRSR" id="PIRSR000862-1"/>
    </source>
</evidence>
<evidence type="ECO:0000313" key="11">
    <source>
        <dbReference type="EMBL" id="JAS19681.1"/>
    </source>
</evidence>
<keyword evidence="2 8" id="KW-0732">Signal</keyword>
<keyword evidence="3" id="KW-0378">Hydrolase</keyword>
<feature type="non-terminal residue" evidence="13">
    <location>
        <position position="1"/>
    </location>
</feature>
<gene>
    <name evidence="10" type="ORF">g.11633</name>
    <name evidence="13" type="ORF">g.11635</name>
    <name evidence="11" type="ORF">g.11639</name>
    <name evidence="12" type="ORF">g.11643</name>
</gene>
<dbReference type="EMBL" id="GEDC01017617">
    <property type="protein sequence ID" value="JAS19681.1"/>
    <property type="molecule type" value="Transcribed_RNA"/>
</dbReference>
<evidence type="ECO:0000256" key="4">
    <source>
        <dbReference type="ARBA" id="ARBA00022963"/>
    </source>
</evidence>
<evidence type="ECO:0000256" key="3">
    <source>
        <dbReference type="ARBA" id="ARBA00022801"/>
    </source>
</evidence>
<organism evidence="13">
    <name type="scientific">Clastoptera arizonana</name>
    <name type="common">Arizona spittle bug</name>
    <dbReference type="NCBI Taxonomy" id="38151"/>
    <lineage>
        <taxon>Eukaryota</taxon>
        <taxon>Metazoa</taxon>
        <taxon>Ecdysozoa</taxon>
        <taxon>Arthropoda</taxon>
        <taxon>Hexapoda</taxon>
        <taxon>Insecta</taxon>
        <taxon>Pterygota</taxon>
        <taxon>Neoptera</taxon>
        <taxon>Paraneoptera</taxon>
        <taxon>Hemiptera</taxon>
        <taxon>Auchenorrhyncha</taxon>
        <taxon>Cercopoidea</taxon>
        <taxon>Clastopteridae</taxon>
        <taxon>Clastoptera</taxon>
    </lineage>
</organism>
<dbReference type="InterPro" id="IPR025483">
    <property type="entry name" value="Lipase_euk"/>
</dbReference>
<protein>
    <recommendedName>
        <fullName evidence="9">AB hydrolase-1 domain-containing protein</fullName>
    </recommendedName>
</protein>